<feature type="repeat" description="TPR" evidence="3">
    <location>
        <begin position="281"/>
        <end position="314"/>
    </location>
</feature>
<keyword evidence="6" id="KW-1185">Reference proteome</keyword>
<dbReference type="PANTHER" id="PTHR44943">
    <property type="entry name" value="CELLULOSE SYNTHASE OPERON PROTEIN C"/>
    <property type="match status" value="1"/>
</dbReference>
<sequence length="598" mass="67178">MISGSLDTSKGPSPLMKLFPTTGLMLLLLSGCANLNTPETLAQASQPDTSQVKTATTPTEVALSGRSKTANKASLTSAKQLEQLLSAELLLSRGELAAALDVYLPTLAQQKDPEIVERIVELANQLKQYQIAADATKIWLELRPENPAAWVRSALFALQNNDAKTLEQSLGWLVANQPKDKFVILITQIANGNKTAQLLQALQQVTISSQQLPTIQLSQAYLFQSLNQLLIAQQLTDNVLENQPDWINAIKLKVRLLIQAQKTPQAMTFLQQQIEQHPRNFELRLQSAGLYIQQENTAKAAQAFKAILQIDPTNPIALISLSRLKFQGEQIDQAIELLKRIPRTSSEYDQAILMLGSIYEDQGNSEQAISYYLKVEGAQRQIAARMQAVILLRDQKKFKRALQVSQTIRPRSNQQYSRLLLLQSDIYEQQGKRPSALQILDHGLTLRADDIDLLYARAMLVIKQDDLESFETGMRKIIKLRPDYAFALNALGYTLVDKTTRWDEAQELIERALKLAPDEPAILDSMGWLLFKQGNPHAALEFLQKAWDGDQDPEIAAHLGEVLWLLSRQEEAAIIWKKGIETAPEHQILRQTLERYNQ</sequence>
<reference evidence="5 6" key="1">
    <citation type="submission" date="2018-04" db="EMBL/GenBank/DDBJ databases">
        <title>Thalassorhabdus spongiae gen. nov., sp. nov., isolated from a marine sponge in South-West Iceland.</title>
        <authorList>
            <person name="Knobloch S."/>
            <person name="Daussin A."/>
            <person name="Johannsson R."/>
            <person name="Marteinsson V.T."/>
        </authorList>
    </citation>
    <scope>NUCLEOTIDE SEQUENCE [LARGE SCALE GENOMIC DNA]</scope>
    <source>
        <strain evidence="5 6">Hp12</strain>
    </source>
</reference>
<evidence type="ECO:0000256" key="3">
    <source>
        <dbReference type="PROSITE-ProRule" id="PRU00339"/>
    </source>
</evidence>
<dbReference type="InterPro" id="IPR019734">
    <property type="entry name" value="TPR_rpt"/>
</dbReference>
<dbReference type="EMBL" id="QDDL01000001">
    <property type="protein sequence ID" value="PVZ72527.1"/>
    <property type="molecule type" value="Genomic_DNA"/>
</dbReference>
<feature type="compositionally biased region" description="Polar residues" evidence="4">
    <location>
        <begin position="42"/>
        <end position="59"/>
    </location>
</feature>
<dbReference type="PANTHER" id="PTHR44943:SF8">
    <property type="entry name" value="TPR REPEAT-CONTAINING PROTEIN MJ0263"/>
    <property type="match status" value="1"/>
</dbReference>
<evidence type="ECO:0000256" key="2">
    <source>
        <dbReference type="ARBA" id="ARBA00022803"/>
    </source>
</evidence>
<gene>
    <name evidence="5" type="ORF">DC094_05865</name>
</gene>
<dbReference type="AlphaFoldDB" id="A0A2V1H5P1"/>
<dbReference type="Pfam" id="PF13181">
    <property type="entry name" value="TPR_8"/>
    <property type="match status" value="1"/>
</dbReference>
<dbReference type="SUPFAM" id="SSF48452">
    <property type="entry name" value="TPR-like"/>
    <property type="match status" value="3"/>
</dbReference>
<proteinExistence type="predicted"/>
<evidence type="ECO:0000256" key="4">
    <source>
        <dbReference type="SAM" id="MobiDB-lite"/>
    </source>
</evidence>
<dbReference type="Pfam" id="PF14559">
    <property type="entry name" value="TPR_19"/>
    <property type="match status" value="2"/>
</dbReference>
<name>A0A2V1H5P1_9GAMM</name>
<dbReference type="InterPro" id="IPR011990">
    <property type="entry name" value="TPR-like_helical_dom_sf"/>
</dbReference>
<evidence type="ECO:0000313" key="5">
    <source>
        <dbReference type="EMBL" id="PVZ72527.1"/>
    </source>
</evidence>
<protein>
    <recommendedName>
        <fullName evidence="7">Tetratricopeptide repeat protein</fullName>
    </recommendedName>
</protein>
<accession>A0A2V1H5P1</accession>
<comment type="caution">
    <text evidence="5">The sequence shown here is derived from an EMBL/GenBank/DDBJ whole genome shotgun (WGS) entry which is preliminary data.</text>
</comment>
<dbReference type="Proteomes" id="UP000244906">
    <property type="component" value="Unassembled WGS sequence"/>
</dbReference>
<dbReference type="SMART" id="SM00028">
    <property type="entry name" value="TPR"/>
    <property type="match status" value="6"/>
</dbReference>
<keyword evidence="1" id="KW-0677">Repeat</keyword>
<evidence type="ECO:0000256" key="1">
    <source>
        <dbReference type="ARBA" id="ARBA00022737"/>
    </source>
</evidence>
<dbReference type="PROSITE" id="PS50005">
    <property type="entry name" value="TPR"/>
    <property type="match status" value="1"/>
</dbReference>
<evidence type="ECO:0008006" key="7">
    <source>
        <dbReference type="Google" id="ProtNLM"/>
    </source>
</evidence>
<organism evidence="5 6">
    <name type="scientific">Pelagibaculum spongiae</name>
    <dbReference type="NCBI Taxonomy" id="2080658"/>
    <lineage>
        <taxon>Bacteria</taxon>
        <taxon>Pseudomonadati</taxon>
        <taxon>Pseudomonadota</taxon>
        <taxon>Gammaproteobacteria</taxon>
        <taxon>Oceanospirillales</taxon>
        <taxon>Pelagibaculum</taxon>
    </lineage>
</organism>
<feature type="region of interest" description="Disordered" evidence="4">
    <location>
        <begin position="42"/>
        <end position="68"/>
    </location>
</feature>
<evidence type="ECO:0000313" key="6">
    <source>
        <dbReference type="Proteomes" id="UP000244906"/>
    </source>
</evidence>
<dbReference type="InterPro" id="IPR051685">
    <property type="entry name" value="Ycf3/AcsC/BcsC/TPR_MFPF"/>
</dbReference>
<keyword evidence="2 3" id="KW-0802">TPR repeat</keyword>
<dbReference type="Gene3D" id="1.25.40.10">
    <property type="entry name" value="Tetratricopeptide repeat domain"/>
    <property type="match status" value="2"/>
</dbReference>